<reference evidence="8" key="1">
    <citation type="submission" date="2017-02" db="UniProtKB">
        <authorList>
            <consortium name="WormBaseParasite"/>
        </authorList>
    </citation>
    <scope>IDENTIFICATION</scope>
</reference>
<organism evidence="8">
    <name type="scientific">Anisakis simplex</name>
    <name type="common">Herring worm</name>
    <dbReference type="NCBI Taxonomy" id="6269"/>
    <lineage>
        <taxon>Eukaryota</taxon>
        <taxon>Metazoa</taxon>
        <taxon>Ecdysozoa</taxon>
        <taxon>Nematoda</taxon>
        <taxon>Chromadorea</taxon>
        <taxon>Rhabditida</taxon>
        <taxon>Spirurina</taxon>
        <taxon>Ascaridomorpha</taxon>
        <taxon>Ascaridoidea</taxon>
        <taxon>Anisakidae</taxon>
        <taxon>Anisakis</taxon>
        <taxon>Anisakis simplex complex</taxon>
    </lineage>
</organism>
<feature type="binding site" evidence="6">
    <location>
        <position position="131"/>
    </location>
    <ligand>
        <name>Zn(2+)</name>
        <dbReference type="ChEBI" id="CHEBI:29105"/>
    </ligand>
</feature>
<dbReference type="GO" id="GO:0016020">
    <property type="term" value="C:membrane"/>
    <property type="evidence" value="ECO:0007669"/>
    <property type="project" value="UniProtKB-SubCell"/>
</dbReference>
<feature type="transmembrane region" description="Helical" evidence="7">
    <location>
        <begin position="89"/>
        <end position="108"/>
    </location>
</feature>
<evidence type="ECO:0000256" key="7">
    <source>
        <dbReference type="SAM" id="Phobius"/>
    </source>
</evidence>
<dbReference type="GO" id="GO:0038023">
    <property type="term" value="F:signaling receptor activity"/>
    <property type="evidence" value="ECO:0007669"/>
    <property type="project" value="TreeGrafter"/>
</dbReference>
<evidence type="ECO:0000256" key="2">
    <source>
        <dbReference type="ARBA" id="ARBA00007018"/>
    </source>
</evidence>
<keyword evidence="3 7" id="KW-0812">Transmembrane</keyword>
<evidence type="ECO:0000313" key="8">
    <source>
        <dbReference type="WBParaSite" id="ASIM_0001593501-mRNA-1"/>
    </source>
</evidence>
<evidence type="ECO:0000256" key="1">
    <source>
        <dbReference type="ARBA" id="ARBA00004141"/>
    </source>
</evidence>
<protein>
    <submittedName>
        <fullName evidence="8">Progestin and adipoQ receptor family member 3</fullName>
    </submittedName>
</protein>
<keyword evidence="6" id="KW-0479">Metal-binding</keyword>
<dbReference type="GO" id="GO:0046872">
    <property type="term" value="F:metal ion binding"/>
    <property type="evidence" value="ECO:0007669"/>
    <property type="project" value="UniProtKB-KW"/>
</dbReference>
<dbReference type="PANTHER" id="PTHR20855:SF15">
    <property type="entry name" value="PROGESTIN AND ADIPOQ RECEPTOR FAMILY MEMBER 3"/>
    <property type="match status" value="1"/>
</dbReference>
<accession>A0A0M3K4P4</accession>
<feature type="binding site" evidence="6">
    <location>
        <position position="127"/>
    </location>
    <ligand>
        <name>Zn(2+)</name>
        <dbReference type="ChEBI" id="CHEBI:29105"/>
    </ligand>
</feature>
<dbReference type="InterPro" id="IPR004254">
    <property type="entry name" value="AdipoR/HlyIII-related"/>
</dbReference>
<dbReference type="PANTHER" id="PTHR20855">
    <property type="entry name" value="ADIPOR/PROGESTIN RECEPTOR-RELATED"/>
    <property type="match status" value="1"/>
</dbReference>
<comment type="subcellular location">
    <subcellularLocation>
        <location evidence="1">Membrane</location>
        <topology evidence="1">Multi-pass membrane protein</topology>
    </subcellularLocation>
</comment>
<keyword evidence="5 7" id="KW-0472">Membrane</keyword>
<evidence type="ECO:0000256" key="6">
    <source>
        <dbReference type="PIRSR" id="PIRSR604254-1"/>
    </source>
</evidence>
<keyword evidence="6" id="KW-0862">Zinc</keyword>
<evidence type="ECO:0000256" key="3">
    <source>
        <dbReference type="ARBA" id="ARBA00022692"/>
    </source>
</evidence>
<feature type="transmembrane region" description="Helical" evidence="7">
    <location>
        <begin position="120"/>
        <end position="141"/>
    </location>
</feature>
<dbReference type="WBParaSite" id="ASIM_0001593501-mRNA-1">
    <property type="protein sequence ID" value="ASIM_0001593501-mRNA-1"/>
    <property type="gene ID" value="ASIM_0001593501"/>
</dbReference>
<dbReference type="Pfam" id="PF03006">
    <property type="entry name" value="HlyIII"/>
    <property type="match status" value="1"/>
</dbReference>
<comment type="similarity">
    <text evidence="2">Belongs to the ADIPOR family.</text>
</comment>
<dbReference type="AlphaFoldDB" id="A0A0M3K4P4"/>
<evidence type="ECO:0000256" key="4">
    <source>
        <dbReference type="ARBA" id="ARBA00022989"/>
    </source>
</evidence>
<keyword evidence="4 7" id="KW-1133">Transmembrane helix</keyword>
<name>A0A0M3K4P4_ANISI</name>
<feature type="transmembrane region" description="Helical" evidence="7">
    <location>
        <begin position="20"/>
        <end position="37"/>
    </location>
</feature>
<sequence>LISIYLSGIYTAFQCFENWRTNYITVALGLFAFVLYIPSRSGIMDSKLFGTRVGYLHLTYMCVALFGMLPTVHWFSLHGGFENPHVVSWLPNIFILYTLIGFAFIFYVTMIPERLVPGKFDVLGCSHQWWHLFILIAMIFWQSRGIQFLSVVRSMPKFCSDVATVRNLTSSTTFNLTTPQHEFSVY</sequence>
<evidence type="ECO:0000256" key="5">
    <source>
        <dbReference type="ARBA" id="ARBA00023136"/>
    </source>
</evidence>
<proteinExistence type="inferred from homology"/>
<feature type="transmembrane region" description="Helical" evidence="7">
    <location>
        <begin position="58"/>
        <end position="77"/>
    </location>
</feature>